<evidence type="ECO:0000313" key="1">
    <source>
        <dbReference type="EMBL" id="PJA20634.1"/>
    </source>
</evidence>
<evidence type="ECO:0000313" key="2">
    <source>
        <dbReference type="Proteomes" id="UP000230137"/>
    </source>
</evidence>
<dbReference type="InterPro" id="IPR036113">
    <property type="entry name" value="Asp/Glu-ADT_sf_sub_c"/>
</dbReference>
<dbReference type="Gene3D" id="1.10.20.60">
    <property type="entry name" value="Glu-tRNAGln amidotransferase C subunit, N-terminal domain"/>
    <property type="match status" value="1"/>
</dbReference>
<dbReference type="Proteomes" id="UP000230137">
    <property type="component" value="Unassembled WGS sequence"/>
</dbReference>
<organism evidence="1 2">
    <name type="scientific">Candidatus Berkelbacteria bacterium CG_4_10_14_0_2_um_filter_35_9_33_12</name>
    <dbReference type="NCBI Taxonomy" id="1974499"/>
    <lineage>
        <taxon>Bacteria</taxon>
        <taxon>Candidatus Berkelbacteria</taxon>
    </lineage>
</organism>
<keyword evidence="1" id="KW-0808">Transferase</keyword>
<dbReference type="SUPFAM" id="SSF141000">
    <property type="entry name" value="Glu-tRNAGln amidotransferase C subunit"/>
    <property type="match status" value="1"/>
</dbReference>
<comment type="caution">
    <text evidence="1">The sequence shown here is derived from an EMBL/GenBank/DDBJ whole genome shotgun (WGS) entry which is preliminary data.</text>
</comment>
<sequence length="102" mass="12119">MKNKIDLETIKKISRLSGLEIAENDQEKYLKQFSEILDYFSVLDKIDEKSSSFDNHIVTKLKDVTRKDEVSDSLLEKKVFLNHKNSQDKYFKVERILYNEDN</sequence>
<reference evidence="2" key="1">
    <citation type="submission" date="2017-09" db="EMBL/GenBank/DDBJ databases">
        <title>Depth-based differentiation of microbial function through sediment-hosted aquifers and enrichment of novel symbionts in the deep terrestrial subsurface.</title>
        <authorList>
            <person name="Probst A.J."/>
            <person name="Ladd B."/>
            <person name="Jarett J.K."/>
            <person name="Geller-Mcgrath D.E."/>
            <person name="Sieber C.M.K."/>
            <person name="Emerson J.B."/>
            <person name="Anantharaman K."/>
            <person name="Thomas B.C."/>
            <person name="Malmstrom R."/>
            <person name="Stieglmeier M."/>
            <person name="Klingl A."/>
            <person name="Woyke T."/>
            <person name="Ryan C.M."/>
            <person name="Banfield J.F."/>
        </authorList>
    </citation>
    <scope>NUCLEOTIDE SEQUENCE [LARGE SCALE GENOMIC DNA]</scope>
</reference>
<dbReference type="AlphaFoldDB" id="A0A2M7W4D0"/>
<dbReference type="InterPro" id="IPR003837">
    <property type="entry name" value="GatC"/>
</dbReference>
<dbReference type="GO" id="GO:0016740">
    <property type="term" value="F:transferase activity"/>
    <property type="evidence" value="ECO:0007669"/>
    <property type="project" value="UniProtKB-KW"/>
</dbReference>
<proteinExistence type="predicted"/>
<dbReference type="Pfam" id="PF02686">
    <property type="entry name" value="GatC"/>
    <property type="match status" value="1"/>
</dbReference>
<dbReference type="EMBL" id="PFQF01000021">
    <property type="protein sequence ID" value="PJA20634.1"/>
    <property type="molecule type" value="Genomic_DNA"/>
</dbReference>
<dbReference type="NCBIfam" id="TIGR00135">
    <property type="entry name" value="gatC"/>
    <property type="match status" value="1"/>
</dbReference>
<gene>
    <name evidence="1" type="primary">gatC</name>
    <name evidence="1" type="ORF">COX60_01130</name>
</gene>
<name>A0A2M7W4D0_9BACT</name>
<dbReference type="GO" id="GO:0006450">
    <property type="term" value="P:regulation of translational fidelity"/>
    <property type="evidence" value="ECO:0007669"/>
    <property type="project" value="InterPro"/>
</dbReference>
<accession>A0A2M7W4D0</accession>
<protein>
    <submittedName>
        <fullName evidence="1">Asp-tRNA(Asn)/Glu-tRNA(Gln) amidotransferase GatCAB subunit C</fullName>
    </submittedName>
</protein>